<evidence type="ECO:0000313" key="2">
    <source>
        <dbReference type="Proteomes" id="UP000315295"/>
    </source>
</evidence>
<reference evidence="1 2" key="1">
    <citation type="journal article" date="2019" name="G3 (Bethesda)">
        <title>Sequencing of a Wild Apple (Malus baccata) Genome Unravels the Differences Between Cultivated and Wild Apple Species Regarding Disease Resistance and Cold Tolerance.</title>
        <authorList>
            <person name="Chen X."/>
        </authorList>
    </citation>
    <scope>NUCLEOTIDE SEQUENCE [LARGE SCALE GENOMIC DNA]</scope>
    <source>
        <strain evidence="2">cv. Shandingzi</strain>
        <tissue evidence="1">Leaves</tissue>
    </source>
</reference>
<name>A0A540NBH8_MALBA</name>
<gene>
    <name evidence="1" type="ORF">C1H46_006012</name>
</gene>
<dbReference type="AlphaFoldDB" id="A0A540NBH8"/>
<organism evidence="1 2">
    <name type="scientific">Malus baccata</name>
    <name type="common">Siberian crab apple</name>
    <name type="synonym">Pyrus baccata</name>
    <dbReference type="NCBI Taxonomy" id="106549"/>
    <lineage>
        <taxon>Eukaryota</taxon>
        <taxon>Viridiplantae</taxon>
        <taxon>Streptophyta</taxon>
        <taxon>Embryophyta</taxon>
        <taxon>Tracheophyta</taxon>
        <taxon>Spermatophyta</taxon>
        <taxon>Magnoliopsida</taxon>
        <taxon>eudicotyledons</taxon>
        <taxon>Gunneridae</taxon>
        <taxon>Pentapetalae</taxon>
        <taxon>rosids</taxon>
        <taxon>fabids</taxon>
        <taxon>Rosales</taxon>
        <taxon>Rosaceae</taxon>
        <taxon>Amygdaloideae</taxon>
        <taxon>Maleae</taxon>
        <taxon>Malus</taxon>
    </lineage>
</organism>
<dbReference type="EMBL" id="VIEB01000072">
    <property type="protein sequence ID" value="TQE08384.1"/>
    <property type="molecule type" value="Genomic_DNA"/>
</dbReference>
<sequence>MSNRLSMGECTISIPSTTQSMSHTEFRSSKSKVENEVVVQKVLMPNLSFTINNFMTSNQTAMFCLS</sequence>
<protein>
    <submittedName>
        <fullName evidence="1">Uncharacterized protein</fullName>
    </submittedName>
</protein>
<proteinExistence type="predicted"/>
<comment type="caution">
    <text evidence="1">The sequence shown here is derived from an EMBL/GenBank/DDBJ whole genome shotgun (WGS) entry which is preliminary data.</text>
</comment>
<keyword evidence="2" id="KW-1185">Reference proteome</keyword>
<dbReference type="Proteomes" id="UP000315295">
    <property type="component" value="Unassembled WGS sequence"/>
</dbReference>
<evidence type="ECO:0000313" key="1">
    <source>
        <dbReference type="EMBL" id="TQE08384.1"/>
    </source>
</evidence>
<accession>A0A540NBH8</accession>